<sequence>MKSYFLIGFESAERAQAALSDFFAGQSGETWVLFANADDPMAYFYLGTNEYGEFEEFAKDANLIQADISGRHFNEDDKIVAVLAGLRDRIGGYIFNDDDMKLR</sequence>
<keyword evidence="2" id="KW-1185">Reference proteome</keyword>
<organism evidence="1 2">
    <name type="scientific">Sphingomonas alpina</name>
    <dbReference type="NCBI Taxonomy" id="653931"/>
    <lineage>
        <taxon>Bacteria</taxon>
        <taxon>Pseudomonadati</taxon>
        <taxon>Pseudomonadota</taxon>
        <taxon>Alphaproteobacteria</taxon>
        <taxon>Sphingomonadales</taxon>
        <taxon>Sphingomonadaceae</taxon>
        <taxon>Sphingomonas</taxon>
    </lineage>
</organism>
<reference evidence="1 2" key="1">
    <citation type="submission" date="2020-09" db="EMBL/GenBank/DDBJ databases">
        <title>Sphingomonas sp., a new species isolated from pork steak.</title>
        <authorList>
            <person name="Heidler von Heilborn D."/>
        </authorList>
    </citation>
    <scope>NUCLEOTIDE SEQUENCE [LARGE SCALE GENOMIC DNA]</scope>
    <source>
        <strain evidence="2">S8-3T</strain>
    </source>
</reference>
<evidence type="ECO:0000313" key="1">
    <source>
        <dbReference type="EMBL" id="QNQ08108.1"/>
    </source>
</evidence>
<name>A0A7H0LEK5_9SPHN</name>
<gene>
    <name evidence="1" type="ORF">H3Z74_15170</name>
</gene>
<accession>A0A7H0LEK5</accession>
<dbReference type="Proteomes" id="UP000516148">
    <property type="component" value="Chromosome"/>
</dbReference>
<evidence type="ECO:0000313" key="2">
    <source>
        <dbReference type="Proteomes" id="UP000516148"/>
    </source>
</evidence>
<protein>
    <submittedName>
        <fullName evidence="1">Uncharacterized protein</fullName>
    </submittedName>
</protein>
<dbReference type="RefSeq" id="WP_187760437.1">
    <property type="nucleotide sequence ID" value="NZ_CP061038.1"/>
</dbReference>
<dbReference type="KEGG" id="spap:H3Z74_15170"/>
<dbReference type="AlphaFoldDB" id="A0A7H0LEK5"/>
<proteinExistence type="predicted"/>
<dbReference type="EMBL" id="CP061038">
    <property type="protein sequence ID" value="QNQ08108.1"/>
    <property type="molecule type" value="Genomic_DNA"/>
</dbReference>